<dbReference type="Gene3D" id="3.40.50.1820">
    <property type="entry name" value="alpha/beta hydrolase"/>
    <property type="match status" value="1"/>
</dbReference>
<dbReference type="GO" id="GO:0008126">
    <property type="term" value="F:acetylesterase activity"/>
    <property type="evidence" value="ECO:0007669"/>
    <property type="project" value="UniProtKB-EC"/>
</dbReference>
<accession>A0A3P8VLK3</accession>
<sequence>MLLLLVVVLGIGLNLASAAKLGVVQTELGQVEGKSYFMGLFRSVDVFKGIPFANVPGKWEKPEPHPGWSGVLKATQYRDRCLQVTLLQGKTHGSEDCLYLNIFVPHGTTLSKGLPVMVYLFGGAFLLGASNDVEFLGNSLYDGKEMADRGGVIVVTVNYRVGTLGFLSTGDVRLPGNYGLWDQHAAIAWIRRNIEGFGGHPMNITIFGQSAGAASVSYQMLSPYNKGLFRRAITQSGVALSPWALQKNPMALTKKIARKVGCLRSDIDLMVTCLKMTDPVGLTLAGKIDVLLLLLKNGVVMDLLELSPVVDGDFIPDEPNRLFHNAAQFDYMAGVNSMDGHIFAGVDVPSINKRNANTTVEQVKGLLTGLTKVKGNAAAESAFNTYSSLWGSLPDQALVKKTVSDIETDFLFLVPTQIALQLHANNSNVTSTYSYLFNMKTRIPGFPRWVGAEHAEELQYLFGKPFSLPLIYFPRHRDLAGYMMSYWTNFAKTGDPTKGGSRVPSTWPAFNKYTHPYLIIDHSMGKSSVSYDLRSDYVKYWTQIYSTLPNIKRDDTGVKQGN</sequence>
<comment type="catalytic activity">
    <reaction evidence="24">
        <text>13-(9Z-octadecenoyloxy)-octadecanoate + H2O = 13-hydroxy-octadecanoate + (9Z)-octadecenoate + H(+)</text>
        <dbReference type="Rhea" id="RHEA:52064"/>
        <dbReference type="ChEBI" id="CHEBI:15377"/>
        <dbReference type="ChEBI" id="CHEBI:15378"/>
        <dbReference type="ChEBI" id="CHEBI:30823"/>
        <dbReference type="ChEBI" id="CHEBI:136303"/>
        <dbReference type="ChEBI" id="CHEBI:136304"/>
    </reaction>
    <physiologicalReaction direction="left-to-right" evidence="24">
        <dbReference type="Rhea" id="RHEA:52065"/>
    </physiologicalReaction>
</comment>
<comment type="catalytic activity">
    <reaction evidence="1">
        <text>9-(9Z-hexadecenoyloxy)-octadecanoate + H2O = (9Z)-hexadecenoate + 9-hydroxy-octadecanoate + H(+)</text>
        <dbReference type="Rhea" id="RHEA:52068"/>
        <dbReference type="ChEBI" id="CHEBI:15377"/>
        <dbReference type="ChEBI" id="CHEBI:15378"/>
        <dbReference type="ChEBI" id="CHEBI:32372"/>
        <dbReference type="ChEBI" id="CHEBI:136286"/>
        <dbReference type="ChEBI" id="CHEBI:136309"/>
    </reaction>
    <physiologicalReaction direction="left-to-right" evidence="1">
        <dbReference type="Rhea" id="RHEA:52069"/>
    </physiologicalReaction>
</comment>
<dbReference type="EC" id="3.1.1.-" evidence="31"/>
<evidence type="ECO:0000256" key="21">
    <source>
        <dbReference type="ARBA" id="ARBA00048800"/>
    </source>
</evidence>
<reference evidence="33" key="3">
    <citation type="submission" date="2025-09" db="UniProtKB">
        <authorList>
            <consortium name="Ensembl"/>
        </authorList>
    </citation>
    <scope>IDENTIFICATION</scope>
</reference>
<dbReference type="GO" id="GO:0004806">
    <property type="term" value="F:triacylglycerol lipase activity"/>
    <property type="evidence" value="ECO:0007669"/>
    <property type="project" value="UniProtKB-EC"/>
</dbReference>
<dbReference type="GO" id="GO:0005576">
    <property type="term" value="C:extracellular region"/>
    <property type="evidence" value="ECO:0007669"/>
    <property type="project" value="UniProtKB-SubCell"/>
</dbReference>
<evidence type="ECO:0000256" key="20">
    <source>
        <dbReference type="ARBA" id="ARBA00048701"/>
    </source>
</evidence>
<evidence type="ECO:0000256" key="3">
    <source>
        <dbReference type="ARBA" id="ARBA00005964"/>
    </source>
</evidence>
<keyword evidence="7 31" id="KW-0378">Hydrolase</keyword>
<dbReference type="RefSeq" id="XP_008334650.1">
    <property type="nucleotide sequence ID" value="XM_008336428.1"/>
</dbReference>
<comment type="catalytic activity">
    <reaction evidence="16">
        <text>cholesteryl (9Z-octadecenoate) + H2O = cholesterol + (9Z)-octadecenoate + H(+)</text>
        <dbReference type="Rhea" id="RHEA:33875"/>
        <dbReference type="ChEBI" id="CHEBI:15377"/>
        <dbReference type="ChEBI" id="CHEBI:15378"/>
        <dbReference type="ChEBI" id="CHEBI:16113"/>
        <dbReference type="ChEBI" id="CHEBI:30823"/>
        <dbReference type="ChEBI" id="CHEBI:46898"/>
    </reaction>
    <physiologicalReaction direction="left-to-right" evidence="16">
        <dbReference type="Rhea" id="RHEA:33876"/>
    </physiologicalReaction>
</comment>
<evidence type="ECO:0000256" key="8">
    <source>
        <dbReference type="ARBA" id="ARBA00022963"/>
    </source>
</evidence>
<comment type="catalytic activity">
    <reaction evidence="12">
        <text>a triacylglycerol + H2O = a diacylglycerol + a fatty acid + H(+)</text>
        <dbReference type="Rhea" id="RHEA:12044"/>
        <dbReference type="ChEBI" id="CHEBI:15377"/>
        <dbReference type="ChEBI" id="CHEBI:15378"/>
        <dbReference type="ChEBI" id="CHEBI:17855"/>
        <dbReference type="ChEBI" id="CHEBI:18035"/>
        <dbReference type="ChEBI" id="CHEBI:28868"/>
        <dbReference type="EC" id="3.1.1.3"/>
    </reaction>
    <physiologicalReaction direction="left-to-right" evidence="12">
        <dbReference type="Rhea" id="RHEA:12045"/>
    </physiologicalReaction>
</comment>
<evidence type="ECO:0000256" key="31">
    <source>
        <dbReference type="RuleBase" id="RU361235"/>
    </source>
</evidence>
<dbReference type="GeneID" id="103397968"/>
<comment type="catalytic activity">
    <reaction evidence="23">
        <text>1,2,3-trioctanoylglycerol + H2O = dioctanoylglycerol + octanoate + H(+)</text>
        <dbReference type="Rhea" id="RHEA:47864"/>
        <dbReference type="ChEBI" id="CHEBI:15377"/>
        <dbReference type="ChEBI" id="CHEBI:15378"/>
        <dbReference type="ChEBI" id="CHEBI:25646"/>
        <dbReference type="ChEBI" id="CHEBI:76978"/>
        <dbReference type="ChEBI" id="CHEBI:88066"/>
    </reaction>
    <physiologicalReaction direction="left-to-right" evidence="23">
        <dbReference type="Rhea" id="RHEA:47865"/>
    </physiologicalReaction>
</comment>
<evidence type="ECO:0000256" key="30">
    <source>
        <dbReference type="ARBA" id="ARBA00064516"/>
    </source>
</evidence>
<evidence type="ECO:0000256" key="13">
    <source>
        <dbReference type="ARBA" id="ARBA00033629"/>
    </source>
</evidence>
<dbReference type="InterPro" id="IPR002018">
    <property type="entry name" value="CarbesteraseB"/>
</dbReference>
<keyword evidence="6 31" id="KW-0732">Signal</keyword>
<evidence type="ECO:0000256" key="7">
    <source>
        <dbReference type="ARBA" id="ARBA00022801"/>
    </source>
</evidence>
<evidence type="ECO:0000313" key="34">
    <source>
        <dbReference type="Proteomes" id="UP000265120"/>
    </source>
</evidence>
<keyword evidence="8" id="KW-0442">Lipid degradation</keyword>
<dbReference type="Proteomes" id="UP000265120">
    <property type="component" value="Chromosome Z"/>
</dbReference>
<comment type="catalytic activity">
    <reaction evidence="14">
        <text>12-hexadecanoyloxy-octadecanoate + H2O = 12-hydroxyoctadecanoate + hexadecanoate + H(+)</text>
        <dbReference type="Rhea" id="RHEA:52056"/>
        <dbReference type="ChEBI" id="CHEBI:7896"/>
        <dbReference type="ChEBI" id="CHEBI:15377"/>
        <dbReference type="ChEBI" id="CHEBI:15378"/>
        <dbReference type="ChEBI" id="CHEBI:83677"/>
        <dbReference type="ChEBI" id="CHEBI:84201"/>
    </reaction>
    <physiologicalReaction direction="left-to-right" evidence="14">
        <dbReference type="Rhea" id="RHEA:52057"/>
    </physiologicalReaction>
</comment>
<dbReference type="GO" id="GO:0016042">
    <property type="term" value="P:lipid catabolic process"/>
    <property type="evidence" value="ECO:0007669"/>
    <property type="project" value="UniProtKB-KW"/>
</dbReference>
<evidence type="ECO:0000256" key="27">
    <source>
        <dbReference type="ARBA" id="ARBA00051791"/>
    </source>
</evidence>
<dbReference type="AlphaFoldDB" id="A0A3P8VLK3"/>
<comment type="catalytic activity">
    <reaction evidence="15">
        <text>13-octadecanoyloxy-octadecanoate + H2O = 13-hydroxy-octadecanoate + octadecanoate + H(+)</text>
        <dbReference type="Rhea" id="RHEA:52084"/>
        <dbReference type="ChEBI" id="CHEBI:15377"/>
        <dbReference type="ChEBI" id="CHEBI:15378"/>
        <dbReference type="ChEBI" id="CHEBI:25629"/>
        <dbReference type="ChEBI" id="CHEBI:136304"/>
        <dbReference type="ChEBI" id="CHEBI:136335"/>
    </reaction>
    <physiologicalReaction direction="left-to-right" evidence="15">
        <dbReference type="Rhea" id="RHEA:52085"/>
    </physiologicalReaction>
</comment>
<evidence type="ECO:0000256" key="16">
    <source>
        <dbReference type="ARBA" id="ARBA00047653"/>
    </source>
</evidence>
<comment type="subcellular location">
    <subcellularLocation>
        <location evidence="2">Secreted</location>
    </subcellularLocation>
</comment>
<reference evidence="33" key="2">
    <citation type="submission" date="2025-08" db="UniProtKB">
        <authorList>
            <consortium name="Ensembl"/>
        </authorList>
    </citation>
    <scope>IDENTIFICATION</scope>
</reference>
<keyword evidence="34" id="KW-1185">Reference proteome</keyword>
<evidence type="ECO:0000256" key="6">
    <source>
        <dbReference type="ARBA" id="ARBA00022729"/>
    </source>
</evidence>
<evidence type="ECO:0000256" key="28">
    <source>
        <dbReference type="ARBA" id="ARBA00052473"/>
    </source>
</evidence>
<evidence type="ECO:0000256" key="1">
    <source>
        <dbReference type="ARBA" id="ARBA00000923"/>
    </source>
</evidence>
<evidence type="ECO:0000256" key="18">
    <source>
        <dbReference type="ARBA" id="ARBA00048386"/>
    </source>
</evidence>
<evidence type="ECO:0000256" key="26">
    <source>
        <dbReference type="ARBA" id="ARBA00049428"/>
    </source>
</evidence>
<evidence type="ECO:0000256" key="25">
    <source>
        <dbReference type="ARBA" id="ARBA00049322"/>
    </source>
</evidence>
<keyword evidence="5" id="KW-0964">Secreted</keyword>
<dbReference type="GeneTree" id="ENSGT00940000156231"/>
<evidence type="ECO:0000256" key="19">
    <source>
        <dbReference type="ARBA" id="ARBA00048680"/>
    </source>
</evidence>
<evidence type="ECO:0000256" key="5">
    <source>
        <dbReference type="ARBA" id="ARBA00022525"/>
    </source>
</evidence>
<dbReference type="PANTHER" id="PTHR43903">
    <property type="entry name" value="NEUROLIGIN"/>
    <property type="match status" value="1"/>
</dbReference>
<name>A0A3P8VLK3_CYNSE</name>
<evidence type="ECO:0000256" key="9">
    <source>
        <dbReference type="ARBA" id="ARBA00023098"/>
    </source>
</evidence>
<evidence type="ECO:0000256" key="11">
    <source>
        <dbReference type="ARBA" id="ARBA00023180"/>
    </source>
</evidence>
<dbReference type="OMA" id="MEADTWR"/>
<dbReference type="GO" id="GO:0004771">
    <property type="term" value="F:sterol ester esterase activity"/>
    <property type="evidence" value="ECO:0007669"/>
    <property type="project" value="UniProtKB-EC"/>
</dbReference>
<comment type="catalytic activity">
    <reaction evidence="26">
        <text>12-(9Z-hexadecenoyloxy)-octadecanoate + H2O = 12-hydroxyoctadecanoate + (9Z)-hexadecenoate + H(+)</text>
        <dbReference type="Rhea" id="RHEA:52072"/>
        <dbReference type="ChEBI" id="CHEBI:15377"/>
        <dbReference type="ChEBI" id="CHEBI:15378"/>
        <dbReference type="ChEBI" id="CHEBI:32372"/>
        <dbReference type="ChEBI" id="CHEBI:84201"/>
        <dbReference type="ChEBI" id="CHEBI:136312"/>
    </reaction>
    <physiologicalReaction direction="left-to-right" evidence="26">
        <dbReference type="Rhea" id="RHEA:52073"/>
    </physiologicalReaction>
</comment>
<evidence type="ECO:0000256" key="24">
    <source>
        <dbReference type="ARBA" id="ARBA00049296"/>
    </source>
</evidence>
<dbReference type="InterPro" id="IPR019819">
    <property type="entry name" value="Carboxylesterase_B_CS"/>
</dbReference>
<feature type="signal peptide" evidence="31">
    <location>
        <begin position="1"/>
        <end position="18"/>
    </location>
</feature>
<keyword evidence="9" id="KW-0443">Lipid metabolism</keyword>
<dbReference type="InterPro" id="IPR029058">
    <property type="entry name" value="AB_hydrolase_fold"/>
</dbReference>
<dbReference type="Pfam" id="PF00135">
    <property type="entry name" value="COesterase"/>
    <property type="match status" value="1"/>
</dbReference>
<comment type="catalytic activity">
    <reaction evidence="13">
        <text>a butanoate ester + H2O = an aliphatic alcohol + butanoate + H(+)</text>
        <dbReference type="Rhea" id="RHEA:47348"/>
        <dbReference type="ChEBI" id="CHEBI:2571"/>
        <dbReference type="ChEBI" id="CHEBI:15377"/>
        <dbReference type="ChEBI" id="CHEBI:15378"/>
        <dbReference type="ChEBI" id="CHEBI:17968"/>
        <dbReference type="ChEBI" id="CHEBI:50477"/>
    </reaction>
    <physiologicalReaction direction="left-to-right" evidence="13">
        <dbReference type="Rhea" id="RHEA:47349"/>
    </physiologicalReaction>
</comment>
<keyword evidence="11" id="KW-0325">Glycoprotein</keyword>
<comment type="catalytic activity">
    <reaction evidence="25">
        <text>13-(9Z-hexadecenoyloxy)-octadecanoate + H2O = 13-hydroxy-octadecanoate + (9Z)-hexadecenoate + H(+)</text>
        <dbReference type="Rhea" id="RHEA:52076"/>
        <dbReference type="ChEBI" id="CHEBI:15377"/>
        <dbReference type="ChEBI" id="CHEBI:15378"/>
        <dbReference type="ChEBI" id="CHEBI:32372"/>
        <dbReference type="ChEBI" id="CHEBI:136304"/>
        <dbReference type="ChEBI" id="CHEBI:136315"/>
    </reaction>
    <physiologicalReaction direction="left-to-right" evidence="25">
        <dbReference type="Rhea" id="RHEA:52077"/>
    </physiologicalReaction>
</comment>
<evidence type="ECO:0000256" key="17">
    <source>
        <dbReference type="ARBA" id="ARBA00047863"/>
    </source>
</evidence>
<comment type="catalytic activity">
    <reaction evidence="17">
        <text>9-hexadecanoyloxy-octadecanoate + H2O = 9-hydroxy-octadecanoate + hexadecanoate + H(+)</text>
        <dbReference type="Rhea" id="RHEA:52052"/>
        <dbReference type="ChEBI" id="CHEBI:7896"/>
        <dbReference type="ChEBI" id="CHEBI:15377"/>
        <dbReference type="ChEBI" id="CHEBI:15378"/>
        <dbReference type="ChEBI" id="CHEBI:83670"/>
        <dbReference type="ChEBI" id="CHEBI:136286"/>
    </reaction>
    <physiologicalReaction direction="left-to-right" evidence="17">
        <dbReference type="Rhea" id="RHEA:52053"/>
    </physiologicalReaction>
</comment>
<dbReference type="SUPFAM" id="SSF53474">
    <property type="entry name" value="alpha/beta-Hydrolases"/>
    <property type="match status" value="1"/>
</dbReference>
<evidence type="ECO:0000256" key="29">
    <source>
        <dbReference type="ARBA" id="ARBA00053019"/>
    </source>
</evidence>
<reference evidence="33 34" key="1">
    <citation type="journal article" date="2014" name="Nat. Genet.">
        <title>Whole-genome sequence of a flatfish provides insights into ZW sex chromosome evolution and adaptation to a benthic lifestyle.</title>
        <authorList>
            <person name="Chen S."/>
            <person name="Zhang G."/>
            <person name="Shao C."/>
            <person name="Huang Q."/>
            <person name="Liu G."/>
            <person name="Zhang P."/>
            <person name="Song W."/>
            <person name="An N."/>
            <person name="Chalopin D."/>
            <person name="Volff J.N."/>
            <person name="Hong Y."/>
            <person name="Li Q."/>
            <person name="Sha Z."/>
            <person name="Zhou H."/>
            <person name="Xie M."/>
            <person name="Yu Q."/>
            <person name="Liu Y."/>
            <person name="Xiang H."/>
            <person name="Wang N."/>
            <person name="Wu K."/>
            <person name="Yang C."/>
            <person name="Zhou Q."/>
            <person name="Liao X."/>
            <person name="Yang L."/>
            <person name="Hu Q."/>
            <person name="Zhang J."/>
            <person name="Meng L."/>
            <person name="Jin L."/>
            <person name="Tian Y."/>
            <person name="Lian J."/>
            <person name="Yang J."/>
            <person name="Miao G."/>
            <person name="Liu S."/>
            <person name="Liang Z."/>
            <person name="Yan F."/>
            <person name="Li Y."/>
            <person name="Sun B."/>
            <person name="Zhang H."/>
            <person name="Zhang J."/>
            <person name="Zhu Y."/>
            <person name="Du M."/>
            <person name="Zhao Y."/>
            <person name="Schartl M."/>
            <person name="Tang Q."/>
            <person name="Wang J."/>
        </authorList>
    </citation>
    <scope>NUCLEOTIDE SEQUENCE</scope>
</reference>
<evidence type="ECO:0000256" key="12">
    <source>
        <dbReference type="ARBA" id="ARBA00023369"/>
    </source>
</evidence>
<comment type="subunit">
    <text evidence="30">Interacts with CLC.</text>
</comment>
<protein>
    <recommendedName>
        <fullName evidence="31">Carboxylic ester hydrolase</fullName>
        <ecNumber evidence="31">3.1.1.-</ecNumber>
    </recommendedName>
</protein>
<evidence type="ECO:0000313" key="33">
    <source>
        <dbReference type="Ensembl" id="ENSCSEP00000013330.1"/>
    </source>
</evidence>
<dbReference type="InterPro" id="IPR019826">
    <property type="entry name" value="Carboxylesterase_B_AS"/>
</dbReference>
<dbReference type="CDD" id="cd00312">
    <property type="entry name" value="Esterase_lipase"/>
    <property type="match status" value="1"/>
</dbReference>
<comment type="similarity">
    <text evidence="3 31">Belongs to the type-B carboxylesterase/lipase family.</text>
</comment>
<comment type="catalytic activity">
    <reaction evidence="20">
        <text>12-(9Z-octadecenoyloxy)-octadecanoate + H2O = 12-hydroxyoctadecanoate + (9Z)-octadecenoate + H(+)</text>
        <dbReference type="Rhea" id="RHEA:52060"/>
        <dbReference type="ChEBI" id="CHEBI:15377"/>
        <dbReference type="ChEBI" id="CHEBI:15378"/>
        <dbReference type="ChEBI" id="CHEBI:30823"/>
        <dbReference type="ChEBI" id="CHEBI:84201"/>
        <dbReference type="ChEBI" id="CHEBI:136302"/>
    </reaction>
    <physiologicalReaction direction="left-to-right" evidence="20">
        <dbReference type="Rhea" id="RHEA:52061"/>
    </physiologicalReaction>
</comment>
<evidence type="ECO:0000256" key="14">
    <source>
        <dbReference type="ARBA" id="ARBA00047368"/>
    </source>
</evidence>
<dbReference type="Ensembl" id="ENSCSET00000013489.1">
    <property type="protein sequence ID" value="ENSCSEP00000013330.1"/>
    <property type="gene ID" value="ENSCSEG00000008608.1"/>
</dbReference>
<feature type="domain" description="Carboxylesterase type B" evidence="32">
    <location>
        <begin position="23"/>
        <end position="528"/>
    </location>
</feature>
<comment type="catalytic activity">
    <reaction evidence="22">
        <text>9-octadecanoyloxy-octadecanoate + H2O = 9-hydroxy-octadecanoate + octadecanoate + H(+)</text>
        <dbReference type="Rhea" id="RHEA:52096"/>
        <dbReference type="ChEBI" id="CHEBI:15377"/>
        <dbReference type="ChEBI" id="CHEBI:15378"/>
        <dbReference type="ChEBI" id="CHEBI:25629"/>
        <dbReference type="ChEBI" id="CHEBI:136286"/>
        <dbReference type="ChEBI" id="CHEBI:136373"/>
    </reaction>
    <physiologicalReaction direction="left-to-right" evidence="22">
        <dbReference type="Rhea" id="RHEA:52097"/>
    </physiologicalReaction>
</comment>
<dbReference type="PROSITE" id="PS00122">
    <property type="entry name" value="CARBOXYLESTERASE_B_1"/>
    <property type="match status" value="1"/>
</dbReference>
<evidence type="ECO:0000256" key="4">
    <source>
        <dbReference type="ARBA" id="ARBA00022487"/>
    </source>
</evidence>
<evidence type="ECO:0000256" key="23">
    <source>
        <dbReference type="ARBA" id="ARBA00049290"/>
    </source>
</evidence>
<dbReference type="InParanoid" id="A0A3P8VLK3"/>
<comment type="catalytic activity">
    <reaction evidence="18">
        <text>1,2,3-tri-(9Z-octadecenoyl)-glycerol + H2O = di-(9Z)-octadecenoylglycerol + (9Z)-octadecenoate + H(+)</text>
        <dbReference type="Rhea" id="RHEA:38575"/>
        <dbReference type="ChEBI" id="CHEBI:15377"/>
        <dbReference type="ChEBI" id="CHEBI:15378"/>
        <dbReference type="ChEBI" id="CHEBI:30823"/>
        <dbReference type="ChEBI" id="CHEBI:53753"/>
        <dbReference type="ChEBI" id="CHEBI:75945"/>
    </reaction>
    <physiologicalReaction direction="left-to-right" evidence="18">
        <dbReference type="Rhea" id="RHEA:38576"/>
    </physiologicalReaction>
</comment>
<organism evidence="33 34">
    <name type="scientific">Cynoglossus semilaevis</name>
    <name type="common">Tongue sole</name>
    <dbReference type="NCBI Taxonomy" id="244447"/>
    <lineage>
        <taxon>Eukaryota</taxon>
        <taxon>Metazoa</taxon>
        <taxon>Chordata</taxon>
        <taxon>Craniata</taxon>
        <taxon>Vertebrata</taxon>
        <taxon>Euteleostomi</taxon>
        <taxon>Actinopterygii</taxon>
        <taxon>Neopterygii</taxon>
        <taxon>Teleostei</taxon>
        <taxon>Neoteleostei</taxon>
        <taxon>Acanthomorphata</taxon>
        <taxon>Carangaria</taxon>
        <taxon>Pleuronectiformes</taxon>
        <taxon>Pleuronectoidei</taxon>
        <taxon>Cynoglossidae</taxon>
        <taxon>Cynoglossinae</taxon>
        <taxon>Cynoglossus</taxon>
    </lineage>
</organism>
<evidence type="ECO:0000259" key="32">
    <source>
        <dbReference type="Pfam" id="PF00135"/>
    </source>
</evidence>
<comment type="catalytic activity">
    <reaction evidence="19">
        <text>12-octadecanoyloxy-octadecanoate + H2O = 12-hydroxyoctadecanoate + octadecanoate + H(+)</text>
        <dbReference type="Rhea" id="RHEA:52080"/>
        <dbReference type="ChEBI" id="CHEBI:15377"/>
        <dbReference type="ChEBI" id="CHEBI:15378"/>
        <dbReference type="ChEBI" id="CHEBI:25629"/>
        <dbReference type="ChEBI" id="CHEBI:84201"/>
        <dbReference type="ChEBI" id="CHEBI:136330"/>
    </reaction>
    <physiologicalReaction direction="left-to-right" evidence="19">
        <dbReference type="Rhea" id="RHEA:52081"/>
    </physiologicalReaction>
</comment>
<dbReference type="OrthoDB" id="19653at2759"/>
<keyword evidence="10" id="KW-1015">Disulfide bond</keyword>
<comment type="catalytic activity">
    <reaction evidence="28">
        <text>5-(9Z-hexadecenoyloxy)-octadecanoate + H2O = 5-hydroxy-octadecanoate + (9Z)-hexadecenoate + H(+)</text>
        <dbReference type="Rhea" id="RHEA:52092"/>
        <dbReference type="ChEBI" id="CHEBI:15377"/>
        <dbReference type="ChEBI" id="CHEBI:15378"/>
        <dbReference type="ChEBI" id="CHEBI:32372"/>
        <dbReference type="ChEBI" id="CHEBI:136369"/>
        <dbReference type="ChEBI" id="CHEBI:136370"/>
    </reaction>
    <physiologicalReaction direction="left-to-right" evidence="28">
        <dbReference type="Rhea" id="RHEA:52093"/>
    </physiologicalReaction>
</comment>
<evidence type="ECO:0000256" key="2">
    <source>
        <dbReference type="ARBA" id="ARBA00004613"/>
    </source>
</evidence>
<dbReference type="KEGG" id="csem:103397968"/>
<proteinExistence type="inferred from homology"/>
<evidence type="ECO:0000256" key="10">
    <source>
        <dbReference type="ARBA" id="ARBA00023157"/>
    </source>
</evidence>
<comment type="catalytic activity">
    <reaction evidence="21">
        <text>9-(9Z-octadecenoyloxy)-octadecanoate + H2O = 9-hydroxy-octadecanoate + (9Z)-octadecenoate + H(+)</text>
        <dbReference type="Rhea" id="RHEA:52048"/>
        <dbReference type="ChEBI" id="CHEBI:15377"/>
        <dbReference type="ChEBI" id="CHEBI:15378"/>
        <dbReference type="ChEBI" id="CHEBI:30823"/>
        <dbReference type="ChEBI" id="CHEBI:136282"/>
        <dbReference type="ChEBI" id="CHEBI:136286"/>
    </reaction>
    <physiologicalReaction direction="left-to-right" evidence="21">
        <dbReference type="Rhea" id="RHEA:52049"/>
    </physiologicalReaction>
</comment>
<dbReference type="FunFam" id="3.40.50.1820:FF:000100">
    <property type="entry name" value="Carboxylic ester hydrolase"/>
    <property type="match status" value="1"/>
</dbReference>
<evidence type="ECO:0000256" key="15">
    <source>
        <dbReference type="ARBA" id="ARBA00047427"/>
    </source>
</evidence>
<dbReference type="STRING" id="244447.ENSCSEP00000013330"/>
<dbReference type="InterPro" id="IPR051093">
    <property type="entry name" value="Neuroligin/BSAL"/>
</dbReference>
<keyword evidence="4" id="KW-0719">Serine esterase</keyword>
<comment type="catalytic activity">
    <reaction evidence="27">
        <text>an acetyl ester + H2O = an aliphatic alcohol + acetate + H(+)</text>
        <dbReference type="Rhea" id="RHEA:12957"/>
        <dbReference type="ChEBI" id="CHEBI:2571"/>
        <dbReference type="ChEBI" id="CHEBI:15377"/>
        <dbReference type="ChEBI" id="CHEBI:15378"/>
        <dbReference type="ChEBI" id="CHEBI:30089"/>
        <dbReference type="ChEBI" id="CHEBI:47622"/>
        <dbReference type="EC" id="3.1.1.6"/>
    </reaction>
    <physiologicalReaction direction="left-to-right" evidence="27">
        <dbReference type="Rhea" id="RHEA:12958"/>
    </physiologicalReaction>
</comment>
<comment type="catalytic activity">
    <reaction evidence="29">
        <text>a sterol ester + H2O = a sterol + a fatty acid + H(+)</text>
        <dbReference type="Rhea" id="RHEA:10100"/>
        <dbReference type="ChEBI" id="CHEBI:15377"/>
        <dbReference type="ChEBI" id="CHEBI:15378"/>
        <dbReference type="ChEBI" id="CHEBI:15889"/>
        <dbReference type="ChEBI" id="CHEBI:28868"/>
        <dbReference type="ChEBI" id="CHEBI:35915"/>
        <dbReference type="EC" id="3.1.1.13"/>
    </reaction>
    <physiologicalReaction direction="left-to-right" evidence="29">
        <dbReference type="Rhea" id="RHEA:10101"/>
    </physiologicalReaction>
</comment>
<feature type="chain" id="PRO_5017850443" description="Carboxylic ester hydrolase" evidence="31">
    <location>
        <begin position="19"/>
        <end position="562"/>
    </location>
</feature>
<dbReference type="PROSITE" id="PS00941">
    <property type="entry name" value="CARBOXYLESTERASE_B_2"/>
    <property type="match status" value="1"/>
</dbReference>
<evidence type="ECO:0000256" key="22">
    <source>
        <dbReference type="ARBA" id="ARBA00049221"/>
    </source>
</evidence>